<keyword evidence="4 5" id="KW-0472">Membrane</keyword>
<accession>A0A2N1PHU2</accession>
<name>A0A2N1PHU2_9BACT</name>
<comment type="caution">
    <text evidence="6">The sequence shown here is derived from an EMBL/GenBank/DDBJ whole genome shotgun (WGS) entry which is preliminary data.</text>
</comment>
<protein>
    <submittedName>
        <fullName evidence="6">Uncharacterized protein</fullName>
    </submittedName>
</protein>
<keyword evidence="3 5" id="KW-1133">Transmembrane helix</keyword>
<evidence type="ECO:0000313" key="6">
    <source>
        <dbReference type="EMBL" id="PKK87913.1"/>
    </source>
</evidence>
<evidence type="ECO:0000256" key="3">
    <source>
        <dbReference type="ARBA" id="ARBA00022989"/>
    </source>
</evidence>
<dbReference type="PANTHER" id="PTHR30386:SF26">
    <property type="entry name" value="TRANSPORT PROTEIN COMB"/>
    <property type="match status" value="1"/>
</dbReference>
<dbReference type="Proteomes" id="UP000233256">
    <property type="component" value="Unassembled WGS sequence"/>
</dbReference>
<sequence>MSKSIFRNKEDKSTKKSEHAALMTVIGPGNLLILLGIIIFLVGVIIYSITVPINITTTLDAVVSYGEGNVDVVVENEGILSQLSVSNGDYVKRGDLLGVLTTEGTAAQITNGAVLTEEEKSKVKRQTMIVAMESGVVAGLRFEDGAFLPKNSTLCQIVKRENEETTVVVQAYSSYEGAINVKQGDKVFVALESVNNDKYGYLRGIVRSVQLSGLSQDQESPIEMLIIIDPKVDDQGNYIWTKENNDFTGEITAGTSGSATIFTDQLYLIDLIIS</sequence>
<dbReference type="InterPro" id="IPR050739">
    <property type="entry name" value="MFP"/>
</dbReference>
<keyword evidence="2 5" id="KW-0812">Transmembrane</keyword>
<evidence type="ECO:0000256" key="5">
    <source>
        <dbReference type="SAM" id="Phobius"/>
    </source>
</evidence>
<evidence type="ECO:0000256" key="2">
    <source>
        <dbReference type="ARBA" id="ARBA00022692"/>
    </source>
</evidence>
<dbReference type="GO" id="GO:0016020">
    <property type="term" value="C:membrane"/>
    <property type="evidence" value="ECO:0007669"/>
    <property type="project" value="UniProtKB-SubCell"/>
</dbReference>
<dbReference type="AlphaFoldDB" id="A0A2N1PHU2"/>
<proteinExistence type="predicted"/>
<evidence type="ECO:0000256" key="4">
    <source>
        <dbReference type="ARBA" id="ARBA00023136"/>
    </source>
</evidence>
<comment type="subcellular location">
    <subcellularLocation>
        <location evidence="1">Membrane</location>
        <topology evidence="1">Single-pass membrane protein</topology>
    </subcellularLocation>
</comment>
<organism evidence="6 7">
    <name type="scientific">Candidatus Wallbacteria bacterium HGW-Wallbacteria-1</name>
    <dbReference type="NCBI Taxonomy" id="2013854"/>
    <lineage>
        <taxon>Bacteria</taxon>
        <taxon>Candidatus Walliibacteriota</taxon>
    </lineage>
</organism>
<dbReference type="PANTHER" id="PTHR30386">
    <property type="entry name" value="MEMBRANE FUSION SUBUNIT OF EMRAB-TOLC MULTIDRUG EFFLUX PUMP"/>
    <property type="match status" value="1"/>
</dbReference>
<reference evidence="6 7" key="1">
    <citation type="journal article" date="2017" name="ISME J.">
        <title>Potential for microbial H2 and metal transformations associated with novel bacteria and archaea in deep terrestrial subsurface sediments.</title>
        <authorList>
            <person name="Hernsdorf A.W."/>
            <person name="Amano Y."/>
            <person name="Miyakawa K."/>
            <person name="Ise K."/>
            <person name="Suzuki Y."/>
            <person name="Anantharaman K."/>
            <person name="Probst A."/>
            <person name="Burstein D."/>
            <person name="Thomas B.C."/>
            <person name="Banfield J.F."/>
        </authorList>
    </citation>
    <scope>NUCLEOTIDE SEQUENCE [LARGE SCALE GENOMIC DNA]</scope>
    <source>
        <strain evidence="6">HGW-Wallbacteria-1</strain>
    </source>
</reference>
<evidence type="ECO:0000256" key="1">
    <source>
        <dbReference type="ARBA" id="ARBA00004167"/>
    </source>
</evidence>
<feature type="transmembrane region" description="Helical" evidence="5">
    <location>
        <begin position="21"/>
        <end position="49"/>
    </location>
</feature>
<dbReference type="EMBL" id="PGXC01000085">
    <property type="protein sequence ID" value="PKK87913.1"/>
    <property type="molecule type" value="Genomic_DNA"/>
</dbReference>
<dbReference type="Gene3D" id="2.40.50.100">
    <property type="match status" value="1"/>
</dbReference>
<gene>
    <name evidence="6" type="ORF">CVV64_21065</name>
</gene>
<evidence type="ECO:0000313" key="7">
    <source>
        <dbReference type="Proteomes" id="UP000233256"/>
    </source>
</evidence>